<comment type="pathway">
    <text evidence="3">Phospholipid metabolism; CDP-diacylglycerol biosynthesis; CDP-diacylglycerol from sn-glycerol 3-phosphate: step 2/3.</text>
</comment>
<keyword evidence="11 18" id="KW-0808">Transferase</keyword>
<keyword evidence="9 18" id="KW-0444">Lipid biosynthesis</keyword>
<evidence type="ECO:0000256" key="15">
    <source>
        <dbReference type="ARBA" id="ARBA00023264"/>
    </source>
</evidence>
<sequence>MSAQKAPLSTRFLRLARMAAWLFRTGRDLRSIDGRNDEQRNRALTTLGSGALQALGIKLDVAAPPSHRSVNGTLVVSNHVSWLDIFAMSALYPSSFIAKQEIRDWPVLGKMGKNAGTVFINRNARKDVGRTNAAISTALQQGMNVSFFPEAKTSLGIDVLPFKAALFQAAIDSSAPIQAISLRYYDHTGQRTTEPSYAGSMNLFKSLWRIVSMPEIHIRIDFAEPLVPAEHPQKDRYGLKDIAEQFVRTKVMEDSPLNKGYPSEDSGIQPAAHS</sequence>
<evidence type="ECO:0000256" key="8">
    <source>
        <dbReference type="ARBA" id="ARBA00022475"/>
    </source>
</evidence>
<dbReference type="InterPro" id="IPR002123">
    <property type="entry name" value="Plipid/glycerol_acylTrfase"/>
</dbReference>
<evidence type="ECO:0000256" key="7">
    <source>
        <dbReference type="ARBA" id="ARBA00016139"/>
    </source>
</evidence>
<keyword evidence="15 18" id="KW-1208">Phospholipid metabolism</keyword>
<keyword evidence="10" id="KW-0997">Cell inner membrane</keyword>
<evidence type="ECO:0000256" key="17">
    <source>
        <dbReference type="ARBA" id="ARBA00037183"/>
    </source>
</evidence>
<evidence type="ECO:0000256" key="5">
    <source>
        <dbReference type="ARBA" id="ARBA00008655"/>
    </source>
</evidence>
<evidence type="ECO:0000256" key="14">
    <source>
        <dbReference type="ARBA" id="ARBA00023209"/>
    </source>
</evidence>
<evidence type="ECO:0000256" key="2">
    <source>
        <dbReference type="ARBA" id="ARBA00004417"/>
    </source>
</evidence>
<dbReference type="PANTHER" id="PTHR10434">
    <property type="entry name" value="1-ACYL-SN-GLYCEROL-3-PHOSPHATE ACYLTRANSFERASE"/>
    <property type="match status" value="1"/>
</dbReference>
<dbReference type="RefSeq" id="WP_244786461.1">
    <property type="nucleotide sequence ID" value="NZ_CP091508.1"/>
</dbReference>
<comment type="function">
    <text evidence="17">Converts lysophosphatidic acid (LPA) into phosphatidic acid by incorporating acyl moiety at the 2 position.</text>
</comment>
<keyword evidence="13" id="KW-0472">Membrane</keyword>
<keyword evidence="8" id="KW-1003">Cell membrane</keyword>
<evidence type="ECO:0000256" key="6">
    <source>
        <dbReference type="ARBA" id="ARBA00013211"/>
    </source>
</evidence>
<dbReference type="Pfam" id="PF01553">
    <property type="entry name" value="Acyltransferase"/>
    <property type="match status" value="1"/>
</dbReference>
<evidence type="ECO:0000256" key="10">
    <source>
        <dbReference type="ARBA" id="ARBA00022519"/>
    </source>
</evidence>
<evidence type="ECO:0000256" key="9">
    <source>
        <dbReference type="ARBA" id="ARBA00022516"/>
    </source>
</evidence>
<evidence type="ECO:0000256" key="3">
    <source>
        <dbReference type="ARBA" id="ARBA00004728"/>
    </source>
</evidence>
<evidence type="ECO:0000256" key="19">
    <source>
        <dbReference type="SAM" id="MobiDB-lite"/>
    </source>
</evidence>
<keyword evidence="14 18" id="KW-0594">Phospholipid biosynthesis</keyword>
<evidence type="ECO:0000313" key="22">
    <source>
        <dbReference type="Proteomes" id="UP000829817"/>
    </source>
</evidence>
<dbReference type="NCBIfam" id="TIGR00530">
    <property type="entry name" value="AGP_acyltrn"/>
    <property type="match status" value="1"/>
</dbReference>
<dbReference type="CDD" id="cd07989">
    <property type="entry name" value="LPLAT_AGPAT-like"/>
    <property type="match status" value="1"/>
</dbReference>
<name>A0ABY4DVF2_9NEIS</name>
<keyword evidence="12 18" id="KW-0443">Lipid metabolism</keyword>
<protein>
    <recommendedName>
        <fullName evidence="7 18">1-acyl-sn-glycerol-3-phosphate acyltransferase</fullName>
        <ecNumber evidence="6 18">2.3.1.51</ecNumber>
    </recommendedName>
</protein>
<dbReference type="EMBL" id="CP091508">
    <property type="protein sequence ID" value="UOO82597.1"/>
    <property type="molecule type" value="Genomic_DNA"/>
</dbReference>
<evidence type="ECO:0000256" key="13">
    <source>
        <dbReference type="ARBA" id="ARBA00023136"/>
    </source>
</evidence>
<accession>A0ABY4DVF2</accession>
<reference evidence="21 22" key="1">
    <citation type="journal article" date="2022" name="Res Sq">
        <title>Evolution of multicellular longitudinally dividing oral cavity symbionts (Neisseriaceae).</title>
        <authorList>
            <person name="Nyongesa S."/>
            <person name="Weber P."/>
            <person name="Bernet E."/>
            <person name="Pullido F."/>
            <person name="Nieckarz M."/>
            <person name="Delaby M."/>
            <person name="Nieves C."/>
            <person name="Viehboeck T."/>
            <person name="Krause N."/>
            <person name="Rivera-Millot A."/>
            <person name="Nakamura A."/>
            <person name="Vischer N."/>
            <person name="VanNieuwenhze M."/>
            <person name="Brun Y."/>
            <person name="Cava F."/>
            <person name="Bulgheresi S."/>
            <person name="Veyrier F."/>
        </authorList>
    </citation>
    <scope>NUCLEOTIDE SEQUENCE [LARGE SCALE GENOMIC DNA]</scope>
    <source>
        <strain evidence="21 22">CCUG 63373m</strain>
    </source>
</reference>
<feature type="domain" description="Phospholipid/glycerol acyltransferase" evidence="20">
    <location>
        <begin position="73"/>
        <end position="185"/>
    </location>
</feature>
<evidence type="ECO:0000256" key="11">
    <source>
        <dbReference type="ARBA" id="ARBA00022679"/>
    </source>
</evidence>
<keyword evidence="22" id="KW-1185">Reference proteome</keyword>
<dbReference type="EC" id="2.3.1.51" evidence="6 18"/>
<evidence type="ECO:0000259" key="20">
    <source>
        <dbReference type="SMART" id="SM00563"/>
    </source>
</evidence>
<organism evidence="21 22">
    <name type="scientific">Uruburuella testudinis</name>
    <dbReference type="NCBI Taxonomy" id="1282863"/>
    <lineage>
        <taxon>Bacteria</taxon>
        <taxon>Pseudomonadati</taxon>
        <taxon>Pseudomonadota</taxon>
        <taxon>Betaproteobacteria</taxon>
        <taxon>Neisseriales</taxon>
        <taxon>Neisseriaceae</taxon>
        <taxon>Uruburuella</taxon>
    </lineage>
</organism>
<dbReference type="InterPro" id="IPR004552">
    <property type="entry name" value="AGP_acyltrans"/>
</dbReference>
<dbReference type="SMART" id="SM00563">
    <property type="entry name" value="PlsC"/>
    <property type="match status" value="1"/>
</dbReference>
<evidence type="ECO:0000313" key="21">
    <source>
        <dbReference type="EMBL" id="UOO82597.1"/>
    </source>
</evidence>
<comment type="subcellular location">
    <subcellularLocation>
        <location evidence="2">Cell inner membrane</location>
        <topology evidence="2">Peripheral membrane protein</topology>
    </subcellularLocation>
</comment>
<gene>
    <name evidence="21" type="ORF">LVJ83_03815</name>
</gene>
<evidence type="ECO:0000256" key="1">
    <source>
        <dbReference type="ARBA" id="ARBA00001141"/>
    </source>
</evidence>
<evidence type="ECO:0000256" key="16">
    <source>
        <dbReference type="ARBA" id="ARBA00023315"/>
    </source>
</evidence>
<evidence type="ECO:0000256" key="12">
    <source>
        <dbReference type="ARBA" id="ARBA00023098"/>
    </source>
</evidence>
<evidence type="ECO:0000256" key="18">
    <source>
        <dbReference type="RuleBase" id="RU361267"/>
    </source>
</evidence>
<comment type="pathway">
    <text evidence="4">Lipid metabolism.</text>
</comment>
<dbReference type="SUPFAM" id="SSF69593">
    <property type="entry name" value="Glycerol-3-phosphate (1)-acyltransferase"/>
    <property type="match status" value="1"/>
</dbReference>
<comment type="domain">
    <text evidence="18">The HXXXXD motif is essential for acyltransferase activity and may constitute the binding site for the phosphate moiety of the glycerol-3-phosphate.</text>
</comment>
<keyword evidence="16 18" id="KW-0012">Acyltransferase</keyword>
<dbReference type="PANTHER" id="PTHR10434:SF59">
    <property type="entry name" value="1-ACYL-SN-GLYCEROL-3-PHOSPHATE ACYLTRANSFERASE"/>
    <property type="match status" value="1"/>
</dbReference>
<comment type="similarity">
    <text evidence="5 18">Belongs to the 1-acyl-sn-glycerol-3-phosphate acyltransferase family.</text>
</comment>
<feature type="region of interest" description="Disordered" evidence="19">
    <location>
        <begin position="253"/>
        <end position="274"/>
    </location>
</feature>
<dbReference type="GO" id="GO:0003841">
    <property type="term" value="F:1-acylglycerol-3-phosphate O-acyltransferase activity"/>
    <property type="evidence" value="ECO:0007669"/>
    <property type="project" value="UniProtKB-EC"/>
</dbReference>
<proteinExistence type="inferred from homology"/>
<evidence type="ECO:0000256" key="4">
    <source>
        <dbReference type="ARBA" id="ARBA00005189"/>
    </source>
</evidence>
<dbReference type="Proteomes" id="UP000829817">
    <property type="component" value="Chromosome"/>
</dbReference>
<comment type="catalytic activity">
    <reaction evidence="1 18">
        <text>a 1-acyl-sn-glycero-3-phosphate + an acyl-CoA = a 1,2-diacyl-sn-glycero-3-phosphate + CoA</text>
        <dbReference type="Rhea" id="RHEA:19709"/>
        <dbReference type="ChEBI" id="CHEBI:57287"/>
        <dbReference type="ChEBI" id="CHEBI:57970"/>
        <dbReference type="ChEBI" id="CHEBI:58342"/>
        <dbReference type="ChEBI" id="CHEBI:58608"/>
        <dbReference type="EC" id="2.3.1.51"/>
    </reaction>
</comment>